<dbReference type="SUPFAM" id="SSF55729">
    <property type="entry name" value="Acyl-CoA N-acyltransferases (Nat)"/>
    <property type="match status" value="1"/>
</dbReference>
<dbReference type="eggNOG" id="COG0454">
    <property type="taxonomic scope" value="Bacteria"/>
</dbReference>
<dbReference type="CDD" id="cd04301">
    <property type="entry name" value="NAT_SF"/>
    <property type="match status" value="1"/>
</dbReference>
<dbReference type="Gene3D" id="3.40.630.30">
    <property type="match status" value="1"/>
</dbReference>
<accession>L0KJ27</accession>
<dbReference type="RefSeq" id="WP_015316745.1">
    <property type="nucleotide sequence ID" value="NC_019973.1"/>
</dbReference>
<evidence type="ECO:0000259" key="1">
    <source>
        <dbReference type="PROSITE" id="PS51186"/>
    </source>
</evidence>
<dbReference type="AlphaFoldDB" id="L0KJ27"/>
<dbReference type="PROSITE" id="PS51186">
    <property type="entry name" value="GNAT"/>
    <property type="match status" value="1"/>
</dbReference>
<proteinExistence type="predicted"/>
<dbReference type="Pfam" id="PF13673">
    <property type="entry name" value="Acetyltransf_10"/>
    <property type="match status" value="1"/>
</dbReference>
<evidence type="ECO:0000313" key="2">
    <source>
        <dbReference type="EMBL" id="AGB45322.1"/>
    </source>
</evidence>
<dbReference type="InterPro" id="IPR000182">
    <property type="entry name" value="GNAT_dom"/>
</dbReference>
<dbReference type="GO" id="GO:0016747">
    <property type="term" value="F:acyltransferase activity, transferring groups other than amino-acyl groups"/>
    <property type="evidence" value="ECO:0007669"/>
    <property type="project" value="InterPro"/>
</dbReference>
<name>L0KJ27_MESAW</name>
<dbReference type="InterPro" id="IPR016181">
    <property type="entry name" value="Acyl_CoA_acyltransferase"/>
</dbReference>
<protein>
    <recommendedName>
        <fullName evidence="1">N-acetyltransferase domain-containing protein</fullName>
    </recommendedName>
</protein>
<dbReference type="HOGENOM" id="CLU_120346_0_0_5"/>
<dbReference type="OrthoDB" id="7595497at2"/>
<dbReference type="EMBL" id="CP003358">
    <property type="protein sequence ID" value="AGB45322.1"/>
    <property type="molecule type" value="Genomic_DNA"/>
</dbReference>
<sequence length="165" mass="18516">MITQTSPLGLSSQSERTGIVLSPSEAEALRFLLPLSSDYPGIDRWFATKVVPGLRIGSRTLLRIERDGDLVGLGIAKKEDDERKICTVRIAPSYVGKGIGVRIFDRLLTWLDDDKPHLTVSSEKLPIFERIFEYYGFNLTSKNHGLYLPKSTEFGYNGFTTSEML</sequence>
<feature type="domain" description="N-acetyltransferase" evidence="1">
    <location>
        <begin position="19"/>
        <end position="153"/>
    </location>
</feature>
<evidence type="ECO:0000313" key="3">
    <source>
        <dbReference type="Proteomes" id="UP000010998"/>
    </source>
</evidence>
<reference evidence="3" key="1">
    <citation type="submission" date="2012-02" db="EMBL/GenBank/DDBJ databases">
        <title>Complete sequence of Mesorhizobium australicum WSM2073.</title>
        <authorList>
            <person name="Lucas S."/>
            <person name="Han J."/>
            <person name="Lapidus A."/>
            <person name="Cheng J.-F."/>
            <person name="Goodwin L."/>
            <person name="Pitluck S."/>
            <person name="Peters L."/>
            <person name="Gu W."/>
            <person name="Detter J.C."/>
            <person name="Han C."/>
            <person name="Tapia R."/>
            <person name="Land M."/>
            <person name="Hauser L."/>
            <person name="Kyrpides N."/>
            <person name="Ivanova N."/>
            <person name="Pagani I."/>
            <person name="Reeve W.G."/>
            <person name="Howieson J.G."/>
            <person name="Tiwari R.P."/>
            <person name="O'Hara G.W."/>
            <person name="Atkins C.A."/>
            <person name="Ronson C.W."/>
            <person name="Nandasena K.G."/>
            <person name="Woyke T."/>
        </authorList>
    </citation>
    <scope>NUCLEOTIDE SEQUENCE [LARGE SCALE GENOMIC DNA]</scope>
    <source>
        <strain evidence="3">LMG 24608 / HAMBI 3006 / WSM2073</strain>
    </source>
</reference>
<keyword evidence="3" id="KW-1185">Reference proteome</keyword>
<gene>
    <name evidence="2" type="ordered locus">Mesau_02941</name>
</gene>
<organism evidence="2 3">
    <name type="scientific">Mesorhizobium australicum (strain HAMBI 3006 / LMG 24608 / WSM2073)</name>
    <dbReference type="NCBI Taxonomy" id="754035"/>
    <lineage>
        <taxon>Bacteria</taxon>
        <taxon>Pseudomonadati</taxon>
        <taxon>Pseudomonadota</taxon>
        <taxon>Alphaproteobacteria</taxon>
        <taxon>Hyphomicrobiales</taxon>
        <taxon>Phyllobacteriaceae</taxon>
        <taxon>Mesorhizobium</taxon>
    </lineage>
</organism>
<dbReference type="KEGG" id="mam:Mesau_02941"/>
<dbReference type="Proteomes" id="UP000010998">
    <property type="component" value="Chromosome"/>
</dbReference>
<dbReference type="GeneID" id="90993311"/>